<dbReference type="EMBL" id="JAPDFR010000004">
    <property type="protein sequence ID" value="KAK0387149.1"/>
    <property type="molecule type" value="Genomic_DNA"/>
</dbReference>
<feature type="region of interest" description="Disordered" evidence="2">
    <location>
        <begin position="1"/>
        <end position="60"/>
    </location>
</feature>
<feature type="region of interest" description="Disordered" evidence="2">
    <location>
        <begin position="451"/>
        <end position="627"/>
    </location>
</feature>
<evidence type="ECO:0000313" key="3">
    <source>
        <dbReference type="EMBL" id="KAK0387149.1"/>
    </source>
</evidence>
<feature type="compositionally biased region" description="Polar residues" evidence="2">
    <location>
        <begin position="490"/>
        <end position="511"/>
    </location>
</feature>
<name>A0AA39GHN4_SARSR</name>
<proteinExistence type="predicted"/>
<feature type="compositionally biased region" description="Low complexity" evidence="2">
    <location>
        <begin position="598"/>
        <end position="609"/>
    </location>
</feature>
<keyword evidence="1" id="KW-0175">Coiled coil</keyword>
<dbReference type="Proteomes" id="UP001175261">
    <property type="component" value="Unassembled WGS sequence"/>
</dbReference>
<feature type="coiled-coil region" evidence="1">
    <location>
        <begin position="354"/>
        <end position="416"/>
    </location>
</feature>
<feature type="region of interest" description="Disordered" evidence="2">
    <location>
        <begin position="107"/>
        <end position="128"/>
    </location>
</feature>
<sequence length="627" mass="68497">MSDAADLEQRRRGCTLQYDTPKREETLDRGKTGMSLSPTTASYKHANGRPNPGPGSISFQHSSTTIAHIDKECPVSRMPFITNTYLPSTLPARLPLRIHCIDIIDERDTPAPRQPSREALGGPDLRIRQRPDQASDLTAPHVTNGEPPEPNLCSDNRLQLSIASLALHTCSRSTNFPACEHCNYSGTALRLSPHPRRILSTSPPCATLSWATAKLTPVLAVLVVCVVVVYVRRSRSAKKSTTVGTSKQGFLVRLFGSWRSSGGQYQQTSSAEDGTASHALHSTNLQSQTNDAVNRNTSVRSVITLPAYRHTASHEERVLGYEGDRDGVDTIVDLPTAEEEEAMREREMETLYQIRQVRRESQAQRDEYRRLRDEARARNDVSALSTLRTRPRGESSREAVRELREQVERIKESRQRSVSSVSYAGLGITRHDGSRVRANSQESERMGLLSDAASMGGNRPGAQSPRLSHLRGRSASSIVSIDSDMPSPGLTRTNGSGSDTPRISNVDTRAGSSPELLEADLGDEIMRPPEYDDVPLEGDGLGSPYGRSTTPSHEPPPDYPGPCRSKSERSTGNAASVERVHDSAGTSHRSSRGVGGTPQLPSLRLSQLPAIVVEPSSATPLSDDERR</sequence>
<gene>
    <name evidence="3" type="ORF">NLU13_5462</name>
</gene>
<protein>
    <submittedName>
        <fullName evidence="3">Uncharacterized protein</fullName>
    </submittedName>
</protein>
<organism evidence="3 4">
    <name type="scientific">Sarocladium strictum</name>
    <name type="common">Black bundle disease fungus</name>
    <name type="synonym">Acremonium strictum</name>
    <dbReference type="NCBI Taxonomy" id="5046"/>
    <lineage>
        <taxon>Eukaryota</taxon>
        <taxon>Fungi</taxon>
        <taxon>Dikarya</taxon>
        <taxon>Ascomycota</taxon>
        <taxon>Pezizomycotina</taxon>
        <taxon>Sordariomycetes</taxon>
        <taxon>Hypocreomycetidae</taxon>
        <taxon>Hypocreales</taxon>
        <taxon>Sarocladiaceae</taxon>
        <taxon>Sarocladium</taxon>
    </lineage>
</organism>
<keyword evidence="4" id="KW-1185">Reference proteome</keyword>
<dbReference type="AlphaFoldDB" id="A0AA39GHN4"/>
<reference evidence="3" key="1">
    <citation type="submission" date="2022-10" db="EMBL/GenBank/DDBJ databases">
        <title>Determination and structural analysis of whole genome sequence of Sarocladium strictum F4-1.</title>
        <authorList>
            <person name="Hu L."/>
            <person name="Jiang Y."/>
        </authorList>
    </citation>
    <scope>NUCLEOTIDE SEQUENCE</scope>
    <source>
        <strain evidence="3">F4-1</strain>
    </source>
</reference>
<evidence type="ECO:0000256" key="1">
    <source>
        <dbReference type="SAM" id="Coils"/>
    </source>
</evidence>
<feature type="compositionally biased region" description="Basic and acidic residues" evidence="2">
    <location>
        <begin position="20"/>
        <end position="31"/>
    </location>
</feature>
<comment type="caution">
    <text evidence="3">The sequence shown here is derived from an EMBL/GenBank/DDBJ whole genome shotgun (WGS) entry which is preliminary data.</text>
</comment>
<accession>A0AA39GHN4</accession>
<evidence type="ECO:0000256" key="2">
    <source>
        <dbReference type="SAM" id="MobiDB-lite"/>
    </source>
</evidence>
<evidence type="ECO:0000313" key="4">
    <source>
        <dbReference type="Proteomes" id="UP001175261"/>
    </source>
</evidence>